<dbReference type="PROSITE" id="PS50088">
    <property type="entry name" value="ANK_REPEAT"/>
    <property type="match status" value="2"/>
</dbReference>
<dbReference type="SMART" id="SM00248">
    <property type="entry name" value="ANK"/>
    <property type="match status" value="6"/>
</dbReference>
<dbReference type="EMBL" id="KZ772678">
    <property type="protein sequence ID" value="PTQ48140.1"/>
    <property type="molecule type" value="Genomic_DNA"/>
</dbReference>
<dbReference type="Proteomes" id="UP000244005">
    <property type="component" value="Unassembled WGS sequence"/>
</dbReference>
<dbReference type="PANTHER" id="PTHR24173:SF74">
    <property type="entry name" value="ANKYRIN REPEAT DOMAIN-CONTAINING PROTEIN 16"/>
    <property type="match status" value="1"/>
</dbReference>
<evidence type="ECO:0000256" key="1">
    <source>
        <dbReference type="ARBA" id="ARBA00022737"/>
    </source>
</evidence>
<name>A0A2R6XPV3_MARPO</name>
<protein>
    <submittedName>
        <fullName evidence="5">Uncharacterized protein</fullName>
    </submittedName>
</protein>
<dbReference type="InterPro" id="IPR036770">
    <property type="entry name" value="Ankyrin_rpt-contain_sf"/>
</dbReference>
<dbReference type="InterPro" id="IPR002110">
    <property type="entry name" value="Ankyrin_rpt"/>
</dbReference>
<dbReference type="PROSITE" id="PS50297">
    <property type="entry name" value="ANK_REP_REGION"/>
    <property type="match status" value="2"/>
</dbReference>
<accession>A0A2R6XPV3</accession>
<evidence type="ECO:0000256" key="4">
    <source>
        <dbReference type="SAM" id="MobiDB-lite"/>
    </source>
</evidence>
<keyword evidence="6" id="KW-1185">Reference proteome</keyword>
<sequence length="863" mass="94592">MRKETDAKGTAEEGNQLHSRANGERVEDASSESSQDGSHSGHGSGSLGANKARLEQISVAQQEQAKSNSKYVHRLQEQIYGNFWSVPPIRWATITANQDILERIRILNVVQEKGREDSLFVELLHGVNEEGMNCLHLAANRGHCLEMTHLLQHRDQLCKNLLSLKDQLRSTRNFKSLQSVQRELNFEEVLKFLVSIPGIDLNAVDKKGNTPLMVASHCGHVKAVDILLEASARMDILNEEGLNCLHAAASAGHTSVVERIVHKAGLLDMRFLNVKSGGDHEWTALHFAVASDRINVLELLLGYPDIVVDTKDNEGCTPLLLATSLGYVQAVKILLRKGANTQIKNDKELNSMHVAASQGYIEVLKALREISASPPAAETFIPSAPVARVSFSVDTYNYVPQQHTDHQNFVSRPTIAAESYKMSPEPSAPVASGTFSVNTYNYVPELNTDHKGFVSRPTIAAETYKTSPESSAMVASGNFSMDNHNDVPVPQTDHKIFVSRPTIAAETYKTSPESSATVASGTFSMGNYNDVPVPQTDHKFMLSRLKIAAETYKTSPESAAAVASGSFSVESYNNVPVPQTDRKYFVSRPSIAAETYRTSPEPSASVASRACPVDTFNNVPVPQTDHRNFVSRPTIAAEICNKAPEFSASGARVPIAEESYYHATVPQTDHRNFVSRPTISAETSTKARGPSATVARVPVAEESYNNASMSQADRKNFVIRPTTAAENCNKELEPSATFGRVPVAVKRNHHTTLRQTEDDVVSRPSFASENCNTFTSEPSVKLTPVPFAMEDYNKAIAPQIEQRNVYCPGILEREVAAPLPLPSISDVKSEKDALYYRDQVVHESRTRSDEILQNLAKLSVGGE</sequence>
<dbReference type="PANTHER" id="PTHR24173">
    <property type="entry name" value="ANKYRIN REPEAT CONTAINING"/>
    <property type="match status" value="1"/>
</dbReference>
<dbReference type="OrthoDB" id="7729168at2759"/>
<feature type="repeat" description="ANK" evidence="3">
    <location>
        <begin position="314"/>
        <end position="346"/>
    </location>
</feature>
<organism evidence="5 6">
    <name type="scientific">Marchantia polymorpha</name>
    <name type="common">Common liverwort</name>
    <name type="synonym">Marchantia aquatica</name>
    <dbReference type="NCBI Taxonomy" id="3197"/>
    <lineage>
        <taxon>Eukaryota</taxon>
        <taxon>Viridiplantae</taxon>
        <taxon>Streptophyta</taxon>
        <taxon>Embryophyta</taxon>
        <taxon>Marchantiophyta</taxon>
        <taxon>Marchantiopsida</taxon>
        <taxon>Marchantiidae</taxon>
        <taxon>Marchantiales</taxon>
        <taxon>Marchantiaceae</taxon>
        <taxon>Marchantia</taxon>
    </lineage>
</organism>
<dbReference type="Pfam" id="PF12796">
    <property type="entry name" value="Ank_2"/>
    <property type="match status" value="2"/>
</dbReference>
<dbReference type="Gramene" id="Mp3g06930.1">
    <property type="protein sequence ID" value="Mp3g06930.1.cds1"/>
    <property type="gene ID" value="Mp3g06930"/>
</dbReference>
<dbReference type="Gene3D" id="1.25.40.20">
    <property type="entry name" value="Ankyrin repeat-containing domain"/>
    <property type="match status" value="2"/>
</dbReference>
<keyword evidence="1" id="KW-0677">Repeat</keyword>
<evidence type="ECO:0000256" key="2">
    <source>
        <dbReference type="ARBA" id="ARBA00023043"/>
    </source>
</evidence>
<evidence type="ECO:0000256" key="3">
    <source>
        <dbReference type="PROSITE-ProRule" id="PRU00023"/>
    </source>
</evidence>
<dbReference type="SUPFAM" id="SSF48403">
    <property type="entry name" value="Ankyrin repeat"/>
    <property type="match status" value="1"/>
</dbReference>
<feature type="repeat" description="ANK" evidence="3">
    <location>
        <begin position="207"/>
        <end position="239"/>
    </location>
</feature>
<evidence type="ECO:0000313" key="6">
    <source>
        <dbReference type="Proteomes" id="UP000244005"/>
    </source>
</evidence>
<evidence type="ECO:0000313" key="5">
    <source>
        <dbReference type="EMBL" id="PTQ48140.1"/>
    </source>
</evidence>
<feature type="compositionally biased region" description="Basic and acidic residues" evidence="4">
    <location>
        <begin position="1"/>
        <end position="11"/>
    </location>
</feature>
<dbReference type="AlphaFoldDB" id="A0A2R6XPV3"/>
<gene>
    <name evidence="5" type="ORF">MARPO_0006s0167</name>
</gene>
<proteinExistence type="predicted"/>
<keyword evidence="2 3" id="KW-0040">ANK repeat</keyword>
<reference evidence="6" key="1">
    <citation type="journal article" date="2017" name="Cell">
        <title>Insights into land plant evolution garnered from the Marchantia polymorpha genome.</title>
        <authorList>
            <person name="Bowman J.L."/>
            <person name="Kohchi T."/>
            <person name="Yamato K.T."/>
            <person name="Jenkins J."/>
            <person name="Shu S."/>
            <person name="Ishizaki K."/>
            <person name="Yamaoka S."/>
            <person name="Nishihama R."/>
            <person name="Nakamura Y."/>
            <person name="Berger F."/>
            <person name="Adam C."/>
            <person name="Aki S.S."/>
            <person name="Althoff F."/>
            <person name="Araki T."/>
            <person name="Arteaga-Vazquez M.A."/>
            <person name="Balasubrmanian S."/>
            <person name="Barry K."/>
            <person name="Bauer D."/>
            <person name="Boehm C.R."/>
            <person name="Briginshaw L."/>
            <person name="Caballero-Perez J."/>
            <person name="Catarino B."/>
            <person name="Chen F."/>
            <person name="Chiyoda S."/>
            <person name="Chovatia M."/>
            <person name="Davies K.M."/>
            <person name="Delmans M."/>
            <person name="Demura T."/>
            <person name="Dierschke T."/>
            <person name="Dolan L."/>
            <person name="Dorantes-Acosta A.E."/>
            <person name="Eklund D.M."/>
            <person name="Florent S.N."/>
            <person name="Flores-Sandoval E."/>
            <person name="Fujiyama A."/>
            <person name="Fukuzawa H."/>
            <person name="Galik B."/>
            <person name="Grimanelli D."/>
            <person name="Grimwood J."/>
            <person name="Grossniklaus U."/>
            <person name="Hamada T."/>
            <person name="Haseloff J."/>
            <person name="Hetherington A.J."/>
            <person name="Higo A."/>
            <person name="Hirakawa Y."/>
            <person name="Hundley H.N."/>
            <person name="Ikeda Y."/>
            <person name="Inoue K."/>
            <person name="Inoue S.I."/>
            <person name="Ishida S."/>
            <person name="Jia Q."/>
            <person name="Kakita M."/>
            <person name="Kanazawa T."/>
            <person name="Kawai Y."/>
            <person name="Kawashima T."/>
            <person name="Kennedy M."/>
            <person name="Kinose K."/>
            <person name="Kinoshita T."/>
            <person name="Kohara Y."/>
            <person name="Koide E."/>
            <person name="Komatsu K."/>
            <person name="Kopischke S."/>
            <person name="Kubo M."/>
            <person name="Kyozuka J."/>
            <person name="Lagercrantz U."/>
            <person name="Lin S.S."/>
            <person name="Lindquist E."/>
            <person name="Lipzen A.M."/>
            <person name="Lu C.W."/>
            <person name="De Luna E."/>
            <person name="Martienssen R.A."/>
            <person name="Minamino N."/>
            <person name="Mizutani M."/>
            <person name="Mizutani M."/>
            <person name="Mochizuki N."/>
            <person name="Monte I."/>
            <person name="Mosher R."/>
            <person name="Nagasaki H."/>
            <person name="Nakagami H."/>
            <person name="Naramoto S."/>
            <person name="Nishitani K."/>
            <person name="Ohtani M."/>
            <person name="Okamoto T."/>
            <person name="Okumura M."/>
            <person name="Phillips J."/>
            <person name="Pollak B."/>
            <person name="Reinders A."/>
            <person name="Rovekamp M."/>
            <person name="Sano R."/>
            <person name="Sawa S."/>
            <person name="Schmid M.W."/>
            <person name="Shirakawa M."/>
            <person name="Solano R."/>
            <person name="Spunde A."/>
            <person name="Suetsugu N."/>
            <person name="Sugano S."/>
            <person name="Sugiyama A."/>
            <person name="Sun R."/>
            <person name="Suzuki Y."/>
            <person name="Takenaka M."/>
            <person name="Takezawa D."/>
            <person name="Tomogane H."/>
            <person name="Tsuzuki M."/>
            <person name="Ueda T."/>
            <person name="Umeda M."/>
            <person name="Ward J.M."/>
            <person name="Watanabe Y."/>
            <person name="Yazaki K."/>
            <person name="Yokoyama R."/>
            <person name="Yoshitake Y."/>
            <person name="Yotsui I."/>
            <person name="Zachgo S."/>
            <person name="Schmutz J."/>
        </authorList>
    </citation>
    <scope>NUCLEOTIDE SEQUENCE [LARGE SCALE GENOMIC DNA]</scope>
    <source>
        <strain evidence="6">Tak-1</strain>
    </source>
</reference>
<feature type="region of interest" description="Disordered" evidence="4">
    <location>
        <begin position="1"/>
        <end position="48"/>
    </location>
</feature>